<dbReference type="HOGENOM" id="CLU_1264577_0_0_2"/>
<keyword evidence="2" id="KW-0540">Nuclease</keyword>
<dbReference type="Proteomes" id="UP000007490">
    <property type="component" value="Chromosome"/>
</dbReference>
<gene>
    <name evidence="5" type="ordered locus">Metbo_1108</name>
</gene>
<dbReference type="GO" id="GO:0004518">
    <property type="term" value="F:nuclease activity"/>
    <property type="evidence" value="ECO:0007669"/>
    <property type="project" value="UniProtKB-KW"/>
</dbReference>
<dbReference type="KEGG" id="mel:Metbo_1108"/>
<organism evidence="5 6">
    <name type="scientific">Methanobacterium lacus (strain AL-21)</name>
    <dbReference type="NCBI Taxonomy" id="877455"/>
    <lineage>
        <taxon>Archaea</taxon>
        <taxon>Methanobacteriati</taxon>
        <taxon>Methanobacteriota</taxon>
        <taxon>Methanomada group</taxon>
        <taxon>Methanobacteria</taxon>
        <taxon>Methanobacteriales</taxon>
        <taxon>Methanobacteriaceae</taxon>
        <taxon>Methanobacterium</taxon>
    </lineage>
</organism>
<dbReference type="GeneID" id="10277558"/>
<dbReference type="EMBL" id="CP002551">
    <property type="protein sequence ID" value="ADZ09353.1"/>
    <property type="molecule type" value="Genomic_DNA"/>
</dbReference>
<reference evidence="5 6" key="2">
    <citation type="journal article" date="2014" name="Int. J. Syst. Evol. Microbiol.">
        <title>Methanobacterium paludis sp. nov. and a novel strain of Methanobacterium lacus isolated from northern peatlands.</title>
        <authorList>
            <person name="Cadillo-Quiroz H."/>
            <person name="Brauer S.L."/>
            <person name="Goodson N."/>
            <person name="Yavitt J.B."/>
            <person name="Zinder S.H."/>
        </authorList>
    </citation>
    <scope>NUCLEOTIDE SEQUENCE [LARGE SCALE GENOMIC DNA]</scope>
    <source>
        <strain evidence="5 6">AL-21</strain>
    </source>
</reference>
<keyword evidence="3" id="KW-0378">Hydrolase</keyword>
<evidence type="ECO:0000313" key="5">
    <source>
        <dbReference type="EMBL" id="ADZ09353.1"/>
    </source>
</evidence>
<dbReference type="InterPro" id="IPR011856">
    <property type="entry name" value="tRNA_endonuc-like_dom_sf"/>
</dbReference>
<evidence type="ECO:0000259" key="4">
    <source>
        <dbReference type="SMART" id="SM00990"/>
    </source>
</evidence>
<proteinExistence type="predicted"/>
<dbReference type="RefSeq" id="WP_013644704.1">
    <property type="nucleotide sequence ID" value="NC_015216.1"/>
</dbReference>
<evidence type="ECO:0000256" key="2">
    <source>
        <dbReference type="ARBA" id="ARBA00022722"/>
    </source>
</evidence>
<dbReference type="GO" id="GO:0016788">
    <property type="term" value="F:hydrolase activity, acting on ester bonds"/>
    <property type="evidence" value="ECO:0007669"/>
    <property type="project" value="InterPro"/>
</dbReference>
<feature type="domain" description="VRR-NUC" evidence="4">
    <location>
        <begin position="115"/>
        <end position="199"/>
    </location>
</feature>
<dbReference type="Gene3D" id="3.40.1350.10">
    <property type="match status" value="1"/>
</dbReference>
<reference evidence="6" key="1">
    <citation type="submission" date="2011-02" db="EMBL/GenBank/DDBJ databases">
        <title>Complete sequence of Methanobacterium sp. AL-21.</title>
        <authorList>
            <consortium name="US DOE Joint Genome Institute"/>
            <person name="Lucas S."/>
            <person name="Copeland A."/>
            <person name="Lapidus A."/>
            <person name="Cheng J.-F."/>
            <person name="Goodwin L."/>
            <person name="Pitluck S."/>
            <person name="Chertkov O."/>
            <person name="Detter J.C."/>
            <person name="Han C."/>
            <person name="Tapia R."/>
            <person name="Land M."/>
            <person name="Hauser L."/>
            <person name="Kyrpides N."/>
            <person name="Ivanova N."/>
            <person name="Mikhailova N."/>
            <person name="Pagani I."/>
            <person name="Cadillo-Quiroz H."/>
            <person name="Imachi H."/>
            <person name="Zinder S."/>
            <person name="Liu W."/>
            <person name="Woyke T."/>
        </authorList>
    </citation>
    <scope>NUCLEOTIDE SEQUENCE [LARGE SCALE GENOMIC DNA]</scope>
    <source>
        <strain evidence="6">AL-21</strain>
    </source>
</reference>
<sequence>MISLTNINLTREKSPRRGKAKYLLGNGIWGLTAEESAKDYYESLGYKARNTENQFWQSFMIFFLWDNKIEGKISVNEKIDYLKSKNLENYLIQSHNEHFINTFDGNYKYSRYTDRWDHYLIEDYLIPLKFIEKEKLLEFIKRLAFKNTGLPDLIVYNEENFFFSEVKSENDRISDDQFEWHMFLSEKLNLNVEILLINNSQKKIENIKNRYQKCGFHI</sequence>
<accession>F0T5W0</accession>
<evidence type="ECO:0000256" key="1">
    <source>
        <dbReference type="ARBA" id="ARBA00001946"/>
    </source>
</evidence>
<keyword evidence="6" id="KW-1185">Reference proteome</keyword>
<name>F0T5W0_METLA</name>
<dbReference type="InterPro" id="IPR014883">
    <property type="entry name" value="VRR_NUC"/>
</dbReference>
<dbReference type="GO" id="GO:0003676">
    <property type="term" value="F:nucleic acid binding"/>
    <property type="evidence" value="ECO:0007669"/>
    <property type="project" value="InterPro"/>
</dbReference>
<protein>
    <submittedName>
        <fullName evidence="5">VRR-NUC domain-containing protein</fullName>
    </submittedName>
</protein>
<dbReference type="STRING" id="877455.Metbo_1108"/>
<dbReference type="Pfam" id="PF08774">
    <property type="entry name" value="VRR_NUC"/>
    <property type="match status" value="1"/>
</dbReference>
<evidence type="ECO:0000313" key="6">
    <source>
        <dbReference type="Proteomes" id="UP000007490"/>
    </source>
</evidence>
<comment type="cofactor">
    <cofactor evidence="1">
        <name>Mg(2+)</name>
        <dbReference type="ChEBI" id="CHEBI:18420"/>
    </cofactor>
</comment>
<dbReference type="SMART" id="SM00990">
    <property type="entry name" value="VRR_NUC"/>
    <property type="match status" value="1"/>
</dbReference>
<evidence type="ECO:0000256" key="3">
    <source>
        <dbReference type="ARBA" id="ARBA00022801"/>
    </source>
</evidence>
<dbReference type="AlphaFoldDB" id="F0T5W0"/>